<reference evidence="2 3" key="1">
    <citation type="submission" date="2019-03" db="EMBL/GenBank/DDBJ databases">
        <title>Deep-cultivation of Planctomycetes and their phenomic and genomic characterization uncovers novel biology.</title>
        <authorList>
            <person name="Wiegand S."/>
            <person name="Jogler M."/>
            <person name="Boedeker C."/>
            <person name="Pinto D."/>
            <person name="Vollmers J."/>
            <person name="Rivas-Marin E."/>
            <person name="Kohn T."/>
            <person name="Peeters S.H."/>
            <person name="Heuer A."/>
            <person name="Rast P."/>
            <person name="Oberbeckmann S."/>
            <person name="Bunk B."/>
            <person name="Jeske O."/>
            <person name="Meyerdierks A."/>
            <person name="Storesund J.E."/>
            <person name="Kallscheuer N."/>
            <person name="Luecker S."/>
            <person name="Lage O.M."/>
            <person name="Pohl T."/>
            <person name="Merkel B.J."/>
            <person name="Hornburger P."/>
            <person name="Mueller R.-W."/>
            <person name="Bruemmer F."/>
            <person name="Labrenz M."/>
            <person name="Spormann A.M."/>
            <person name="Op den Camp H."/>
            <person name="Overmann J."/>
            <person name="Amann R."/>
            <person name="Jetten M.S.M."/>
            <person name="Mascher T."/>
            <person name="Medema M.H."/>
            <person name="Devos D.P."/>
            <person name="Kaster A.-K."/>
            <person name="Ovreas L."/>
            <person name="Rohde M."/>
            <person name="Galperin M.Y."/>
            <person name="Jogler C."/>
        </authorList>
    </citation>
    <scope>NUCLEOTIDE SEQUENCE [LARGE SCALE GENOMIC DNA]</scope>
    <source>
        <strain evidence="2 3">Enr13</strain>
    </source>
</reference>
<sequence>MVTGRSPSQGRAKLVLARLLFCCRRTWVPNAIYFDAKRAVDIVSRDAARGLTASGSPLTQQIPTQSTARSRRSATISAVRPDQRTSIRR</sequence>
<accession>A0A518HI94</accession>
<dbReference type="Proteomes" id="UP000319004">
    <property type="component" value="Chromosome"/>
</dbReference>
<feature type="region of interest" description="Disordered" evidence="1">
    <location>
        <begin position="53"/>
        <end position="89"/>
    </location>
</feature>
<proteinExistence type="predicted"/>
<evidence type="ECO:0000313" key="3">
    <source>
        <dbReference type="Proteomes" id="UP000319004"/>
    </source>
</evidence>
<evidence type="ECO:0000256" key="1">
    <source>
        <dbReference type="SAM" id="MobiDB-lite"/>
    </source>
</evidence>
<feature type="compositionally biased region" description="Low complexity" evidence="1">
    <location>
        <begin position="64"/>
        <end position="78"/>
    </location>
</feature>
<gene>
    <name evidence="2" type="ORF">Enr13x_03450</name>
</gene>
<keyword evidence="3" id="KW-1185">Reference proteome</keyword>
<dbReference type="EMBL" id="CP037423">
    <property type="protein sequence ID" value="QDV40539.1"/>
    <property type="molecule type" value="Genomic_DNA"/>
</dbReference>
<organism evidence="2 3">
    <name type="scientific">Stieleria neptunia</name>
    <dbReference type="NCBI Taxonomy" id="2527979"/>
    <lineage>
        <taxon>Bacteria</taxon>
        <taxon>Pseudomonadati</taxon>
        <taxon>Planctomycetota</taxon>
        <taxon>Planctomycetia</taxon>
        <taxon>Pirellulales</taxon>
        <taxon>Pirellulaceae</taxon>
        <taxon>Stieleria</taxon>
    </lineage>
</organism>
<dbReference type="AlphaFoldDB" id="A0A518HI94"/>
<feature type="compositionally biased region" description="Polar residues" evidence="1">
    <location>
        <begin position="53"/>
        <end position="63"/>
    </location>
</feature>
<dbReference type="KEGG" id="snep:Enr13x_03450"/>
<evidence type="ECO:0000313" key="2">
    <source>
        <dbReference type="EMBL" id="QDV40539.1"/>
    </source>
</evidence>
<name>A0A518HI94_9BACT</name>
<protein>
    <submittedName>
        <fullName evidence="2">Uncharacterized protein</fullName>
    </submittedName>
</protein>